<dbReference type="Proteomes" id="UP001623232">
    <property type="component" value="Chromosome"/>
</dbReference>
<evidence type="ECO:0000313" key="3">
    <source>
        <dbReference type="Proteomes" id="UP001623232"/>
    </source>
</evidence>
<name>A0ABZ2XVJ4_9RHOB</name>
<dbReference type="InterPro" id="IPR000182">
    <property type="entry name" value="GNAT_dom"/>
</dbReference>
<evidence type="ECO:0000313" key="2">
    <source>
        <dbReference type="EMBL" id="WZK89982.1"/>
    </source>
</evidence>
<keyword evidence="2" id="KW-0808">Transferase</keyword>
<keyword evidence="3" id="KW-1185">Reference proteome</keyword>
<evidence type="ECO:0000259" key="1">
    <source>
        <dbReference type="PROSITE" id="PS51186"/>
    </source>
</evidence>
<gene>
    <name evidence="2" type="ORF">QEZ52_05400</name>
</gene>
<proteinExistence type="predicted"/>
<feature type="domain" description="N-acetyltransferase" evidence="1">
    <location>
        <begin position="1"/>
        <end position="137"/>
    </location>
</feature>
<protein>
    <submittedName>
        <fullName evidence="2">GNAT family N-acetyltransferase</fullName>
        <ecNumber evidence="2">2.3.1.-</ecNumber>
    </submittedName>
</protein>
<dbReference type="PROSITE" id="PS51186">
    <property type="entry name" value="GNAT"/>
    <property type="match status" value="1"/>
</dbReference>
<dbReference type="Gene3D" id="3.40.630.30">
    <property type="match status" value="1"/>
</dbReference>
<dbReference type="EMBL" id="CP123584">
    <property type="protein sequence ID" value="WZK89982.1"/>
    <property type="molecule type" value="Genomic_DNA"/>
</dbReference>
<dbReference type="SUPFAM" id="SSF55729">
    <property type="entry name" value="Acyl-CoA N-acyltransferases (Nat)"/>
    <property type="match status" value="1"/>
</dbReference>
<dbReference type="Pfam" id="PF00583">
    <property type="entry name" value="Acetyltransf_1"/>
    <property type="match status" value="1"/>
</dbReference>
<organism evidence="2 3">
    <name type="scientific">Aliisedimentitalea scapharcae</name>
    <dbReference type="NCBI Taxonomy" id="1524259"/>
    <lineage>
        <taxon>Bacteria</taxon>
        <taxon>Pseudomonadati</taxon>
        <taxon>Pseudomonadota</taxon>
        <taxon>Alphaproteobacteria</taxon>
        <taxon>Rhodobacterales</taxon>
        <taxon>Roseobacteraceae</taxon>
        <taxon>Aliisedimentitalea</taxon>
    </lineage>
</organism>
<reference evidence="2 3" key="1">
    <citation type="submission" date="2023-04" db="EMBL/GenBank/DDBJ databases">
        <title>Complete genome sequence of Alisedimentitalea scapharcae.</title>
        <authorList>
            <person name="Rong J.-C."/>
            <person name="Yi M.-L."/>
            <person name="Zhao Q."/>
        </authorList>
    </citation>
    <scope>NUCLEOTIDE SEQUENCE [LARGE SCALE GENOMIC DNA]</scope>
    <source>
        <strain evidence="2 3">KCTC 42119</strain>
    </source>
</reference>
<dbReference type="RefSeq" id="WP_406648480.1">
    <property type="nucleotide sequence ID" value="NZ_CP123584.1"/>
</dbReference>
<accession>A0ABZ2XVJ4</accession>
<dbReference type="EC" id="2.3.1.-" evidence="2"/>
<keyword evidence="2" id="KW-0012">Acyltransferase</keyword>
<dbReference type="InterPro" id="IPR016181">
    <property type="entry name" value="Acyl_CoA_acyltransferase"/>
</dbReference>
<dbReference type="GO" id="GO:0016746">
    <property type="term" value="F:acyltransferase activity"/>
    <property type="evidence" value="ECO:0007669"/>
    <property type="project" value="UniProtKB-KW"/>
</dbReference>
<sequence>MTPDTLAHTHAAAFANARPWSSDEFRDLLSDRFTFLVGDAQCFALGRVIVGEAELLTLATHPKVQRQGLARERMSRWLSRAIDLGGNTAFLEVGADNFAAVQLYDAFGFAQVGCRRGYYPRESGPAVDALVLSRPLP</sequence>